<dbReference type="EMBL" id="JACCJC010000030">
    <property type="protein sequence ID" value="KAF6234333.1"/>
    <property type="molecule type" value="Genomic_DNA"/>
</dbReference>
<dbReference type="Proteomes" id="UP000578531">
    <property type="component" value="Unassembled WGS sequence"/>
</dbReference>
<dbReference type="AlphaFoldDB" id="A0A8H6FTD1"/>
<name>A0A8H6FTD1_9LECA</name>
<protein>
    <submittedName>
        <fullName evidence="1">Uncharacterized protein</fullName>
    </submittedName>
</protein>
<sequence>MYNTLIYAAQVPTPTTEQQRAFVTVFSTHRIEGFTPTNQMTHVLSTAPSNSQSKAHTRIEPSISILLILQQELAMLNPYNAHFK</sequence>
<comment type="caution">
    <text evidence="1">The sequence shown here is derived from an EMBL/GenBank/DDBJ whole genome shotgun (WGS) entry which is preliminary data.</text>
</comment>
<organism evidence="1 2">
    <name type="scientific">Letharia columbiana</name>
    <dbReference type="NCBI Taxonomy" id="112416"/>
    <lineage>
        <taxon>Eukaryota</taxon>
        <taxon>Fungi</taxon>
        <taxon>Dikarya</taxon>
        <taxon>Ascomycota</taxon>
        <taxon>Pezizomycotina</taxon>
        <taxon>Lecanoromycetes</taxon>
        <taxon>OSLEUM clade</taxon>
        <taxon>Lecanoromycetidae</taxon>
        <taxon>Lecanorales</taxon>
        <taxon>Lecanorineae</taxon>
        <taxon>Parmeliaceae</taxon>
        <taxon>Letharia</taxon>
    </lineage>
</organism>
<reference evidence="1 2" key="1">
    <citation type="journal article" date="2020" name="Genomics">
        <title>Complete, high-quality genomes from long-read metagenomic sequencing of two wolf lichen thalli reveals enigmatic genome architecture.</title>
        <authorList>
            <person name="McKenzie S.K."/>
            <person name="Walston R.F."/>
            <person name="Allen J.L."/>
        </authorList>
    </citation>
    <scope>NUCLEOTIDE SEQUENCE [LARGE SCALE GENOMIC DNA]</scope>
    <source>
        <strain evidence="1">WasteWater2</strain>
    </source>
</reference>
<gene>
    <name evidence="1" type="ORF">HO173_007366</name>
</gene>
<evidence type="ECO:0000313" key="1">
    <source>
        <dbReference type="EMBL" id="KAF6234333.1"/>
    </source>
</evidence>
<dbReference type="RefSeq" id="XP_037163730.1">
    <property type="nucleotide sequence ID" value="XM_037309270.1"/>
</dbReference>
<evidence type="ECO:0000313" key="2">
    <source>
        <dbReference type="Proteomes" id="UP000578531"/>
    </source>
</evidence>
<proteinExistence type="predicted"/>
<accession>A0A8H6FTD1</accession>
<dbReference type="GeneID" id="59289023"/>
<keyword evidence="2" id="KW-1185">Reference proteome</keyword>